<gene>
    <name evidence="1" type="ORF">METZ01_LOCUS199817</name>
</gene>
<dbReference type="EMBL" id="UINC01043225">
    <property type="protein sequence ID" value="SVB46963.1"/>
    <property type="molecule type" value="Genomic_DNA"/>
</dbReference>
<sequence length="249" mass="28335">DYINVRAVTVINMKGQARRPSWKPYPNNASMLSKGNIQVVNLKARYKPFTIAWSDKDIEIVPYPTSADRDDLSRLKHTVFVTWPRQRSFPKTSYSGALTHIYNWKWYRQTKNTVTQLYLSGMTTARNAPQQAKQLVPVARSWIHPPVLSCKRGCRSRGFSKIQKAYVVKKTGSSILFKIAASKSSPLVNPAFVIQGWGKGKARIRLNGKVKIEGKKLRIGYENRGKATDLVVWMEQHSTSSVRVALTRR</sequence>
<evidence type="ECO:0000313" key="1">
    <source>
        <dbReference type="EMBL" id="SVB46963.1"/>
    </source>
</evidence>
<accession>A0A382EAF9</accession>
<organism evidence="1">
    <name type="scientific">marine metagenome</name>
    <dbReference type="NCBI Taxonomy" id="408172"/>
    <lineage>
        <taxon>unclassified sequences</taxon>
        <taxon>metagenomes</taxon>
        <taxon>ecological metagenomes</taxon>
    </lineage>
</organism>
<dbReference type="AlphaFoldDB" id="A0A382EAF9"/>
<protein>
    <submittedName>
        <fullName evidence="1">Uncharacterized protein</fullName>
    </submittedName>
</protein>
<name>A0A382EAF9_9ZZZZ</name>
<proteinExistence type="predicted"/>
<feature type="non-terminal residue" evidence="1">
    <location>
        <position position="1"/>
    </location>
</feature>
<reference evidence="1" key="1">
    <citation type="submission" date="2018-05" db="EMBL/GenBank/DDBJ databases">
        <authorList>
            <person name="Lanie J.A."/>
            <person name="Ng W.-L."/>
            <person name="Kazmierczak K.M."/>
            <person name="Andrzejewski T.M."/>
            <person name="Davidsen T.M."/>
            <person name="Wayne K.J."/>
            <person name="Tettelin H."/>
            <person name="Glass J.I."/>
            <person name="Rusch D."/>
            <person name="Podicherti R."/>
            <person name="Tsui H.-C.T."/>
            <person name="Winkler M.E."/>
        </authorList>
    </citation>
    <scope>NUCLEOTIDE SEQUENCE</scope>
</reference>